<evidence type="ECO:0000256" key="6">
    <source>
        <dbReference type="ARBA" id="ARBA00023125"/>
    </source>
</evidence>
<dbReference type="InterPro" id="IPR004333">
    <property type="entry name" value="SBP_dom"/>
</dbReference>
<evidence type="ECO:0000259" key="11">
    <source>
        <dbReference type="PROSITE" id="PS51141"/>
    </source>
</evidence>
<evidence type="ECO:0000256" key="1">
    <source>
        <dbReference type="ARBA" id="ARBA00004123"/>
    </source>
</evidence>
<keyword evidence="5" id="KW-0805">Transcription regulation</keyword>
<dbReference type="EMBL" id="BMAC01000142">
    <property type="protein sequence ID" value="GFP87296.1"/>
    <property type="molecule type" value="Genomic_DNA"/>
</dbReference>
<dbReference type="Pfam" id="PF03110">
    <property type="entry name" value="SBP"/>
    <property type="match status" value="1"/>
</dbReference>
<dbReference type="GO" id="GO:0008270">
    <property type="term" value="F:zinc ion binding"/>
    <property type="evidence" value="ECO:0007669"/>
    <property type="project" value="UniProtKB-KW"/>
</dbReference>
<keyword evidence="8" id="KW-0539">Nucleus</keyword>
<feature type="domain" description="SBP-type" evidence="11">
    <location>
        <begin position="34"/>
        <end position="111"/>
    </location>
</feature>
<gene>
    <name evidence="12" type="ORF">PHJA_000873300</name>
</gene>
<evidence type="ECO:0000256" key="10">
    <source>
        <dbReference type="PROSITE-ProRule" id="PRU00470"/>
    </source>
</evidence>
<protein>
    <submittedName>
        <fullName evidence="12">Squamosa promoter-binding-like protein 6</fullName>
    </submittedName>
</protein>
<keyword evidence="4" id="KW-0862">Zinc</keyword>
<comment type="caution">
    <text evidence="12">The sequence shown here is derived from an EMBL/GenBank/DDBJ whole genome shotgun (WGS) entry which is preliminary data.</text>
</comment>
<reference evidence="12" key="1">
    <citation type="submission" date="2020-07" db="EMBL/GenBank/DDBJ databases">
        <title>Ethylene signaling mediates host invasion by parasitic plants.</title>
        <authorList>
            <person name="Yoshida S."/>
        </authorList>
    </citation>
    <scope>NUCLEOTIDE SEQUENCE</scope>
    <source>
        <strain evidence="12">Okayama</strain>
    </source>
</reference>
<dbReference type="PANTHER" id="PTHR31251">
    <property type="entry name" value="SQUAMOSA PROMOTER-BINDING-LIKE PROTEIN 4"/>
    <property type="match status" value="1"/>
</dbReference>
<keyword evidence="7" id="KW-0804">Transcription</keyword>
<comment type="subcellular location">
    <subcellularLocation>
        <location evidence="1">Nucleus</location>
    </subcellularLocation>
</comment>
<organism evidence="12 13">
    <name type="scientific">Phtheirospermum japonicum</name>
    <dbReference type="NCBI Taxonomy" id="374723"/>
    <lineage>
        <taxon>Eukaryota</taxon>
        <taxon>Viridiplantae</taxon>
        <taxon>Streptophyta</taxon>
        <taxon>Embryophyta</taxon>
        <taxon>Tracheophyta</taxon>
        <taxon>Spermatophyta</taxon>
        <taxon>Magnoliopsida</taxon>
        <taxon>eudicotyledons</taxon>
        <taxon>Gunneridae</taxon>
        <taxon>Pentapetalae</taxon>
        <taxon>asterids</taxon>
        <taxon>lamiids</taxon>
        <taxon>Lamiales</taxon>
        <taxon>Orobanchaceae</taxon>
        <taxon>Orobanchaceae incertae sedis</taxon>
        <taxon>Phtheirospermum</taxon>
    </lineage>
</organism>
<keyword evidence="2" id="KW-0479">Metal-binding</keyword>
<evidence type="ECO:0000256" key="7">
    <source>
        <dbReference type="ARBA" id="ARBA00023163"/>
    </source>
</evidence>
<evidence type="ECO:0000313" key="13">
    <source>
        <dbReference type="Proteomes" id="UP000653305"/>
    </source>
</evidence>
<keyword evidence="6" id="KW-0238">DNA-binding</keyword>
<evidence type="ECO:0000256" key="5">
    <source>
        <dbReference type="ARBA" id="ARBA00023015"/>
    </source>
</evidence>
<dbReference type="SUPFAM" id="SSF103612">
    <property type="entry name" value="SBT domain"/>
    <property type="match status" value="1"/>
</dbReference>
<evidence type="ECO:0000313" key="12">
    <source>
        <dbReference type="EMBL" id="GFP87296.1"/>
    </source>
</evidence>
<evidence type="ECO:0000256" key="3">
    <source>
        <dbReference type="ARBA" id="ARBA00022771"/>
    </source>
</evidence>
<dbReference type="GO" id="GO:0005634">
    <property type="term" value="C:nucleus"/>
    <property type="evidence" value="ECO:0007669"/>
    <property type="project" value="UniProtKB-SubCell"/>
</dbReference>
<evidence type="ECO:0000256" key="2">
    <source>
        <dbReference type="ARBA" id="ARBA00022723"/>
    </source>
</evidence>
<dbReference type="GO" id="GO:0003677">
    <property type="term" value="F:DNA binding"/>
    <property type="evidence" value="ECO:0007669"/>
    <property type="project" value="UniProtKB-KW"/>
</dbReference>
<dbReference type="PROSITE" id="PS51141">
    <property type="entry name" value="ZF_SBP"/>
    <property type="match status" value="1"/>
</dbReference>
<dbReference type="OrthoDB" id="514967at2759"/>
<accession>A0A830BKA5</accession>
<keyword evidence="3 10" id="KW-0863">Zinc-finger</keyword>
<dbReference type="InterPro" id="IPR044817">
    <property type="entry name" value="SBP-like"/>
</dbReference>
<keyword evidence="13" id="KW-1185">Reference proteome</keyword>
<dbReference type="Gene3D" id="4.10.1100.10">
    <property type="entry name" value="Transcription factor, SBP-box domain"/>
    <property type="match status" value="1"/>
</dbReference>
<sequence>MEFGTRFSNSANDDKRFSVVSAKRAKITNLPSSTPTCQVLGCNKDLSNSKDYHKRHKVCDVHSKTAVVIVNGFEQRFCQQCSRFHRLAEFDEGKRSCRKRLAGHNERRRKPQFDTYLGKLQSNLEVVAK</sequence>
<dbReference type="InterPro" id="IPR036893">
    <property type="entry name" value="SBP_sf"/>
</dbReference>
<evidence type="ECO:0000256" key="8">
    <source>
        <dbReference type="ARBA" id="ARBA00023242"/>
    </source>
</evidence>
<name>A0A830BKA5_9LAMI</name>
<proteinExistence type="predicted"/>
<dbReference type="PANTHER" id="PTHR31251:SF226">
    <property type="entry name" value="SQUAMOSA PROMOTER-BINDING-LIKE PROTEIN 6"/>
    <property type="match status" value="1"/>
</dbReference>
<comment type="function">
    <text evidence="9">Probable transcriptional factor. Binds to the promoter of the SQUAMOSA gene.</text>
</comment>
<dbReference type="AlphaFoldDB" id="A0A830BKA5"/>
<evidence type="ECO:0000256" key="4">
    <source>
        <dbReference type="ARBA" id="ARBA00022833"/>
    </source>
</evidence>
<dbReference type="Proteomes" id="UP000653305">
    <property type="component" value="Unassembled WGS sequence"/>
</dbReference>
<dbReference type="FunFam" id="4.10.1100.10:FF:000001">
    <property type="entry name" value="Squamosa promoter-binding-like protein 14"/>
    <property type="match status" value="1"/>
</dbReference>
<evidence type="ECO:0000256" key="9">
    <source>
        <dbReference type="ARBA" id="ARBA00056472"/>
    </source>
</evidence>